<keyword evidence="3" id="KW-1185">Reference proteome</keyword>
<evidence type="ECO:0000313" key="2">
    <source>
        <dbReference type="EMBL" id="KAF8870747.1"/>
    </source>
</evidence>
<gene>
    <name evidence="2" type="ORF">CPB84DRAFT_828981</name>
</gene>
<keyword evidence="1" id="KW-0732">Signal</keyword>
<proteinExistence type="predicted"/>
<reference evidence="2" key="1">
    <citation type="submission" date="2020-11" db="EMBL/GenBank/DDBJ databases">
        <authorList>
            <consortium name="DOE Joint Genome Institute"/>
            <person name="Ahrendt S."/>
            <person name="Riley R."/>
            <person name="Andreopoulos W."/>
            <person name="LaButti K."/>
            <person name="Pangilinan J."/>
            <person name="Ruiz-duenas F.J."/>
            <person name="Barrasa J.M."/>
            <person name="Sanchez-Garcia M."/>
            <person name="Camarero S."/>
            <person name="Miyauchi S."/>
            <person name="Serrano A."/>
            <person name="Linde D."/>
            <person name="Babiker R."/>
            <person name="Drula E."/>
            <person name="Ayuso-Fernandez I."/>
            <person name="Pacheco R."/>
            <person name="Padilla G."/>
            <person name="Ferreira P."/>
            <person name="Barriuso J."/>
            <person name="Kellner H."/>
            <person name="Castanera R."/>
            <person name="Alfaro M."/>
            <person name="Ramirez L."/>
            <person name="Pisabarro A.G."/>
            <person name="Kuo A."/>
            <person name="Tritt A."/>
            <person name="Lipzen A."/>
            <person name="He G."/>
            <person name="Yan M."/>
            <person name="Ng V."/>
            <person name="Cullen D."/>
            <person name="Martin F."/>
            <person name="Rosso M.-N."/>
            <person name="Henrissat B."/>
            <person name="Hibbett D."/>
            <person name="Martinez A.T."/>
            <person name="Grigoriev I.V."/>
        </authorList>
    </citation>
    <scope>NUCLEOTIDE SEQUENCE</scope>
    <source>
        <strain evidence="2">AH 44721</strain>
    </source>
</reference>
<sequence length="142" mass="16014">MQPSKFVILLLNLRSLLHVTLKTWSSRNVGLIRMSWTGSKACSITRRATKSITTSTTESIKESTTASITRNIITSIIIRRPTILLKVAVRRLQLIVEPLLDPEQSTFFVSCLVEYCYSLRAVSLVVSSMNVDGRHNLNTKNY</sequence>
<accession>A0A9P5N9W1</accession>
<name>A0A9P5N9W1_GYMJU</name>
<evidence type="ECO:0008006" key="4">
    <source>
        <dbReference type="Google" id="ProtNLM"/>
    </source>
</evidence>
<dbReference type="AlphaFoldDB" id="A0A9P5N9W1"/>
<dbReference type="Proteomes" id="UP000724874">
    <property type="component" value="Unassembled WGS sequence"/>
</dbReference>
<comment type="caution">
    <text evidence="2">The sequence shown here is derived from an EMBL/GenBank/DDBJ whole genome shotgun (WGS) entry which is preliminary data.</text>
</comment>
<feature type="signal peptide" evidence="1">
    <location>
        <begin position="1"/>
        <end position="25"/>
    </location>
</feature>
<feature type="chain" id="PRO_5040223445" description="Secreted protein" evidence="1">
    <location>
        <begin position="26"/>
        <end position="142"/>
    </location>
</feature>
<dbReference type="EMBL" id="JADNYJ010000336">
    <property type="protein sequence ID" value="KAF8870747.1"/>
    <property type="molecule type" value="Genomic_DNA"/>
</dbReference>
<organism evidence="2 3">
    <name type="scientific">Gymnopilus junonius</name>
    <name type="common">Spectacular rustgill mushroom</name>
    <name type="synonym">Gymnopilus spectabilis subsp. junonius</name>
    <dbReference type="NCBI Taxonomy" id="109634"/>
    <lineage>
        <taxon>Eukaryota</taxon>
        <taxon>Fungi</taxon>
        <taxon>Dikarya</taxon>
        <taxon>Basidiomycota</taxon>
        <taxon>Agaricomycotina</taxon>
        <taxon>Agaricomycetes</taxon>
        <taxon>Agaricomycetidae</taxon>
        <taxon>Agaricales</taxon>
        <taxon>Agaricineae</taxon>
        <taxon>Hymenogastraceae</taxon>
        <taxon>Gymnopilus</taxon>
    </lineage>
</organism>
<evidence type="ECO:0000313" key="3">
    <source>
        <dbReference type="Proteomes" id="UP000724874"/>
    </source>
</evidence>
<evidence type="ECO:0000256" key="1">
    <source>
        <dbReference type="SAM" id="SignalP"/>
    </source>
</evidence>
<protein>
    <recommendedName>
        <fullName evidence="4">Secreted protein</fullName>
    </recommendedName>
</protein>